<organism evidence="1 2">
    <name type="scientific">Dyella caseinilytica</name>
    <dbReference type="NCBI Taxonomy" id="1849581"/>
    <lineage>
        <taxon>Bacteria</taxon>
        <taxon>Pseudomonadati</taxon>
        <taxon>Pseudomonadota</taxon>
        <taxon>Gammaproteobacteria</taxon>
        <taxon>Lysobacterales</taxon>
        <taxon>Rhodanobacteraceae</taxon>
        <taxon>Dyella</taxon>
    </lineage>
</organism>
<gene>
    <name evidence="1" type="ORF">ISN74_06720</name>
</gene>
<dbReference type="EMBL" id="CP064030">
    <property type="protein sequence ID" value="QRN55028.1"/>
    <property type="molecule type" value="Genomic_DNA"/>
</dbReference>
<accession>A0ABX7GX01</accession>
<dbReference type="PROSITE" id="PS51257">
    <property type="entry name" value="PROKAR_LIPOPROTEIN"/>
    <property type="match status" value="1"/>
</dbReference>
<protein>
    <submittedName>
        <fullName evidence="1">DUF3304 domain-containing protein</fullName>
    </submittedName>
</protein>
<dbReference type="InterPro" id="IPR021733">
    <property type="entry name" value="DUF3304"/>
</dbReference>
<sequence length="143" mass="15799">MLKQIAIIGILVAIITVLSSCFARNHTMSLDVIGYNHTDRDIGDFSVNGKGGSLLMKHHGGGKFSCCIVIPEKYKHGMTVVVTWSDEAGKNPASRTVIVPPYRPEDGGHFAVHFLRNGDIKVFVTKYYEEHPNYPLKGDEAKL</sequence>
<dbReference type="Proteomes" id="UP000663181">
    <property type="component" value="Chromosome"/>
</dbReference>
<dbReference type="Pfam" id="PF11745">
    <property type="entry name" value="DUF3304"/>
    <property type="match status" value="1"/>
</dbReference>
<reference evidence="1 2" key="1">
    <citation type="submission" date="2020-10" db="EMBL/GenBank/DDBJ databases">
        <title>Phylogeny of dyella-like bacteria.</title>
        <authorList>
            <person name="Fu J."/>
        </authorList>
    </citation>
    <scope>NUCLEOTIDE SEQUENCE [LARGE SCALE GENOMIC DNA]</scope>
    <source>
        <strain evidence="1 2">DHOB09</strain>
    </source>
</reference>
<keyword evidence="2" id="KW-1185">Reference proteome</keyword>
<name>A0ABX7GX01_9GAMM</name>
<evidence type="ECO:0000313" key="2">
    <source>
        <dbReference type="Proteomes" id="UP000663181"/>
    </source>
</evidence>
<dbReference type="RefSeq" id="WP_188798599.1">
    <property type="nucleotide sequence ID" value="NZ_BMIZ01000001.1"/>
</dbReference>
<evidence type="ECO:0000313" key="1">
    <source>
        <dbReference type="EMBL" id="QRN55028.1"/>
    </source>
</evidence>
<proteinExistence type="predicted"/>